<dbReference type="eggNOG" id="ENOG5031TU3">
    <property type="taxonomic scope" value="Bacteria"/>
</dbReference>
<protein>
    <submittedName>
        <fullName evidence="1">Uncharacterized protein</fullName>
    </submittedName>
</protein>
<dbReference type="Proteomes" id="UP000003653">
    <property type="component" value="Unassembled WGS sequence"/>
</dbReference>
<reference evidence="1 2" key="1">
    <citation type="submission" date="2010-04" db="EMBL/GenBank/DDBJ databases">
        <authorList>
            <person name="Muzny D."/>
            <person name="Qin X."/>
            <person name="Deng J."/>
            <person name="Jiang H."/>
            <person name="Liu Y."/>
            <person name="Qu J."/>
            <person name="Song X.-Z."/>
            <person name="Zhang L."/>
            <person name="Thornton R."/>
            <person name="Coyle M."/>
            <person name="Francisco L."/>
            <person name="Jackson L."/>
            <person name="Javaid M."/>
            <person name="Korchina V."/>
            <person name="Kovar C."/>
            <person name="Mata R."/>
            <person name="Mathew T."/>
            <person name="Ngo R."/>
            <person name="Nguyen L."/>
            <person name="Nguyen N."/>
            <person name="Okwuonu G."/>
            <person name="Ongeri F."/>
            <person name="Pham C."/>
            <person name="Simmons D."/>
            <person name="Wilczek-Boney K."/>
            <person name="Hale W."/>
            <person name="Jakkamsetti A."/>
            <person name="Pham P."/>
            <person name="Ruth R."/>
            <person name="San Lucas F."/>
            <person name="Warren J."/>
            <person name="Zhang J."/>
            <person name="Zhao Z."/>
            <person name="Zhou C."/>
            <person name="Zhu D."/>
            <person name="Lee S."/>
            <person name="Bess C."/>
            <person name="Blankenburg K."/>
            <person name="Forbes L."/>
            <person name="Fu Q."/>
            <person name="Gubbala S."/>
            <person name="Hirani K."/>
            <person name="Jayaseelan J.C."/>
            <person name="Lara F."/>
            <person name="Munidasa M."/>
            <person name="Palculict T."/>
            <person name="Patil S."/>
            <person name="Pu L.-L."/>
            <person name="Saada N."/>
            <person name="Tang L."/>
            <person name="Weissenberger G."/>
            <person name="Zhu Y."/>
            <person name="Hemphill L."/>
            <person name="Shang Y."/>
            <person name="Youmans B."/>
            <person name="Ayvaz T."/>
            <person name="Ross M."/>
            <person name="Santibanez J."/>
            <person name="Aqrawi P."/>
            <person name="Gross S."/>
            <person name="Joshi V."/>
            <person name="Fowler G."/>
            <person name="Nazareth L."/>
            <person name="Reid J."/>
            <person name="Worley K."/>
            <person name="Petrosino J."/>
            <person name="Highlander S."/>
            <person name="Gibbs R."/>
        </authorList>
    </citation>
    <scope>NUCLEOTIDE SEQUENCE [LARGE SCALE GENOMIC DNA]</scope>
    <source>
        <strain evidence="1 2">ATCC BAA-614</strain>
    </source>
</reference>
<dbReference type="AlphaFoldDB" id="D5P586"/>
<organism evidence="1 2">
    <name type="scientific">Mycobacterium parascrofulaceum ATCC BAA-614</name>
    <dbReference type="NCBI Taxonomy" id="525368"/>
    <lineage>
        <taxon>Bacteria</taxon>
        <taxon>Bacillati</taxon>
        <taxon>Actinomycetota</taxon>
        <taxon>Actinomycetes</taxon>
        <taxon>Mycobacteriales</taxon>
        <taxon>Mycobacteriaceae</taxon>
        <taxon>Mycobacterium</taxon>
        <taxon>Mycobacterium simiae complex</taxon>
    </lineage>
</organism>
<evidence type="ECO:0000313" key="1">
    <source>
        <dbReference type="EMBL" id="EFG78704.1"/>
    </source>
</evidence>
<gene>
    <name evidence="1" type="ORF">HMPREF0591_1330</name>
</gene>
<proteinExistence type="predicted"/>
<accession>D5P586</accession>
<dbReference type="EMBL" id="ADNV01000097">
    <property type="protein sequence ID" value="EFG78704.1"/>
    <property type="molecule type" value="Genomic_DNA"/>
</dbReference>
<dbReference type="HOGENOM" id="CLU_2718052_0_0_11"/>
<name>D5P586_9MYCO</name>
<comment type="caution">
    <text evidence="1">The sequence shown here is derived from an EMBL/GenBank/DDBJ whole genome shotgun (WGS) entry which is preliminary data.</text>
</comment>
<keyword evidence="2" id="KW-1185">Reference proteome</keyword>
<evidence type="ECO:0000313" key="2">
    <source>
        <dbReference type="Proteomes" id="UP000003653"/>
    </source>
</evidence>
<sequence>MLRTVNSALAVQTALVPALPADVASAARNYIQTTLEATTAAMGNTPTPEVNRLNDISNDAINALVGVCGLPR</sequence>